<dbReference type="InterPro" id="IPR051203">
    <property type="entry name" value="Polysaccharide_Synthase-Rel"/>
</dbReference>
<dbReference type="Gene3D" id="3.40.50.720">
    <property type="entry name" value="NAD(P)-binding Rossmann-like Domain"/>
    <property type="match status" value="1"/>
</dbReference>
<dbReference type="Pfam" id="PF02719">
    <property type="entry name" value="Polysacc_synt_2"/>
    <property type="match status" value="1"/>
</dbReference>
<dbReference type="InterPro" id="IPR003869">
    <property type="entry name" value="Polysac_CapD-like"/>
</dbReference>
<feature type="domain" description="Polysaccharide biosynthesis protein CapD-like" evidence="2">
    <location>
        <begin position="14"/>
        <end position="246"/>
    </location>
</feature>
<dbReference type="PANTHER" id="PTHR43318">
    <property type="entry name" value="UDP-N-ACETYLGLUCOSAMINE 4,6-DEHYDRATASE"/>
    <property type="match status" value="1"/>
</dbReference>
<feature type="non-terminal residue" evidence="3">
    <location>
        <position position="1"/>
    </location>
</feature>
<protein>
    <recommendedName>
        <fullName evidence="2">Polysaccharide biosynthesis protein CapD-like domain-containing protein</fullName>
    </recommendedName>
</protein>
<comment type="similarity">
    <text evidence="1">Belongs to the polysaccharide synthase family.</text>
</comment>
<sequence length="295" mass="32630">FYIERELIKTFPDVPIQAIVRNITDKERISQVFQQYKPQVVIHAAAHKHVPLMESNPGEAIKNNIMGTMNISNAADEYGASDFVMISTDKAVNPTSIMGSSKRVAEMYIQDLNTTSETHFVTVRFGNVLGSSGSVVPIFKKQIAAGGPVTVTHPDMQRYFMTIPEASKLVLQAATLGKGGEIFVLDMGEPVKIVHLARELITLSGFRPDEDIEIVFSGTRPGEKLFEELSIEGEDMIPTTHPKIAAWQNIPKDRQTLRAGIAKLFEISPTQNHDEIVKIIKCLIPEYIGDKPNGS</sequence>
<dbReference type="CDD" id="cd05237">
    <property type="entry name" value="UDP_invert_4-6DH_SDR_e"/>
    <property type="match status" value="1"/>
</dbReference>
<name>A0A0F8YE30_9ZZZZ</name>
<dbReference type="PANTHER" id="PTHR43318:SF1">
    <property type="entry name" value="POLYSACCHARIDE BIOSYNTHESIS PROTEIN EPSC-RELATED"/>
    <property type="match status" value="1"/>
</dbReference>
<reference evidence="3" key="1">
    <citation type="journal article" date="2015" name="Nature">
        <title>Complex archaea that bridge the gap between prokaryotes and eukaryotes.</title>
        <authorList>
            <person name="Spang A."/>
            <person name="Saw J.H."/>
            <person name="Jorgensen S.L."/>
            <person name="Zaremba-Niedzwiedzka K."/>
            <person name="Martijn J."/>
            <person name="Lind A.E."/>
            <person name="van Eijk R."/>
            <person name="Schleper C."/>
            <person name="Guy L."/>
            <person name="Ettema T.J."/>
        </authorList>
    </citation>
    <scope>NUCLEOTIDE SEQUENCE</scope>
</reference>
<dbReference type="AlphaFoldDB" id="A0A0F8YE30"/>
<evidence type="ECO:0000259" key="2">
    <source>
        <dbReference type="Pfam" id="PF02719"/>
    </source>
</evidence>
<evidence type="ECO:0000256" key="1">
    <source>
        <dbReference type="ARBA" id="ARBA00007430"/>
    </source>
</evidence>
<organism evidence="3">
    <name type="scientific">marine sediment metagenome</name>
    <dbReference type="NCBI Taxonomy" id="412755"/>
    <lineage>
        <taxon>unclassified sequences</taxon>
        <taxon>metagenomes</taxon>
        <taxon>ecological metagenomes</taxon>
    </lineage>
</organism>
<dbReference type="EMBL" id="LAZR01067041">
    <property type="protein sequence ID" value="KKK52384.1"/>
    <property type="molecule type" value="Genomic_DNA"/>
</dbReference>
<evidence type="ECO:0000313" key="3">
    <source>
        <dbReference type="EMBL" id="KKK52384.1"/>
    </source>
</evidence>
<accession>A0A0F8YE30</accession>
<gene>
    <name evidence="3" type="ORF">LCGC14_3105460</name>
</gene>
<dbReference type="InterPro" id="IPR036291">
    <property type="entry name" value="NAD(P)-bd_dom_sf"/>
</dbReference>
<dbReference type="SUPFAM" id="SSF51735">
    <property type="entry name" value="NAD(P)-binding Rossmann-fold domains"/>
    <property type="match status" value="1"/>
</dbReference>
<comment type="caution">
    <text evidence="3">The sequence shown here is derived from an EMBL/GenBank/DDBJ whole genome shotgun (WGS) entry which is preliminary data.</text>
</comment>
<proteinExistence type="inferred from homology"/>